<dbReference type="Pfam" id="PF00488">
    <property type="entry name" value="MutS_V"/>
    <property type="match status" value="1"/>
</dbReference>
<dbReference type="FunFam" id="3.40.50.300:FF:000870">
    <property type="entry name" value="MutS protein homolog 4"/>
    <property type="match status" value="1"/>
</dbReference>
<evidence type="ECO:0000256" key="7">
    <source>
        <dbReference type="ARBA" id="ARBA00023204"/>
    </source>
</evidence>
<dbReference type="Pfam" id="PF05190">
    <property type="entry name" value="MutS_IV"/>
    <property type="match status" value="1"/>
</dbReference>
<dbReference type="SUPFAM" id="SSF55271">
    <property type="entry name" value="DNA repair protein MutS, domain I"/>
    <property type="match status" value="1"/>
</dbReference>
<evidence type="ECO:0000259" key="11">
    <source>
        <dbReference type="PROSITE" id="PS00486"/>
    </source>
</evidence>
<proteinExistence type="inferred from homology"/>
<dbReference type="Pfam" id="PF05192">
    <property type="entry name" value="MutS_III"/>
    <property type="match status" value="1"/>
</dbReference>
<feature type="domain" description="DNA mismatch repair proteins mutS family" evidence="11">
    <location>
        <begin position="699"/>
        <end position="715"/>
    </location>
</feature>
<evidence type="ECO:0000256" key="6">
    <source>
        <dbReference type="ARBA" id="ARBA00023125"/>
    </source>
</evidence>
<dbReference type="InterPro" id="IPR007861">
    <property type="entry name" value="DNA_mismatch_repair_MutS_clamp"/>
</dbReference>
<dbReference type="GO" id="GO:0005524">
    <property type="term" value="F:ATP binding"/>
    <property type="evidence" value="ECO:0007669"/>
    <property type="project" value="UniProtKB-UniRule"/>
</dbReference>
<dbReference type="HAMAP" id="MF_00096">
    <property type="entry name" value="MutS"/>
    <property type="match status" value="1"/>
</dbReference>
<dbReference type="InterPro" id="IPR036678">
    <property type="entry name" value="MutS_con_dom_sf"/>
</dbReference>
<dbReference type="Gene3D" id="3.40.1170.10">
    <property type="entry name" value="DNA repair protein MutS, domain I"/>
    <property type="match status" value="1"/>
</dbReference>
<dbReference type="SUPFAM" id="SSF48334">
    <property type="entry name" value="DNA repair protein MutS, domain III"/>
    <property type="match status" value="1"/>
</dbReference>
<protein>
    <recommendedName>
        <fullName evidence="2 9">DNA mismatch repair protein MutS</fullName>
    </recommendedName>
</protein>
<dbReference type="GO" id="GO:0006298">
    <property type="term" value="P:mismatch repair"/>
    <property type="evidence" value="ECO:0007669"/>
    <property type="project" value="UniProtKB-UniRule"/>
</dbReference>
<dbReference type="InterPro" id="IPR000432">
    <property type="entry name" value="DNA_mismatch_repair_MutS_C"/>
</dbReference>
<name>A0A2M8PCC4_9CHLR</name>
<dbReference type="GO" id="GO:0030983">
    <property type="term" value="F:mismatched DNA binding"/>
    <property type="evidence" value="ECO:0007669"/>
    <property type="project" value="InterPro"/>
</dbReference>
<dbReference type="InterPro" id="IPR027417">
    <property type="entry name" value="P-loop_NTPase"/>
</dbReference>
<dbReference type="InterPro" id="IPR045076">
    <property type="entry name" value="MutS"/>
</dbReference>
<dbReference type="PANTHER" id="PTHR11361:SF34">
    <property type="entry name" value="DNA MISMATCH REPAIR PROTEIN MSH1, MITOCHONDRIAL"/>
    <property type="match status" value="1"/>
</dbReference>
<dbReference type="InterPro" id="IPR017261">
    <property type="entry name" value="DNA_mismatch_repair_MutS/MSH"/>
</dbReference>
<organism evidence="12 13">
    <name type="scientific">Candidatus Thermofonsia Clade 1 bacterium</name>
    <dbReference type="NCBI Taxonomy" id="2364210"/>
    <lineage>
        <taxon>Bacteria</taxon>
        <taxon>Bacillati</taxon>
        <taxon>Chloroflexota</taxon>
        <taxon>Candidatus Thermofontia</taxon>
        <taxon>Candidatus Thermofonsia Clade 1</taxon>
    </lineage>
</organism>
<dbReference type="GO" id="GO:0140664">
    <property type="term" value="F:ATP-dependent DNA damage sensor activity"/>
    <property type="evidence" value="ECO:0007669"/>
    <property type="project" value="InterPro"/>
</dbReference>
<comment type="caution">
    <text evidence="12">The sequence shown here is derived from an EMBL/GenBank/DDBJ whole genome shotgun (WGS) entry which is preliminary data.</text>
</comment>
<evidence type="ECO:0000313" key="12">
    <source>
        <dbReference type="EMBL" id="PJF35186.1"/>
    </source>
</evidence>
<gene>
    <name evidence="12" type="ORF">CUN49_11860</name>
</gene>
<keyword evidence="4 10" id="KW-0227">DNA damage</keyword>
<keyword evidence="7 10" id="KW-0234">DNA repair</keyword>
<dbReference type="InterPro" id="IPR007696">
    <property type="entry name" value="DNA_mismatch_repair_MutS_core"/>
</dbReference>
<comment type="function">
    <text evidence="8">This protein is involved in the repair of mismatches in DNA. It is possible that it carries out the mismatch recognition step. This protein has a weak ATPase activity.</text>
</comment>
<dbReference type="PIRSF" id="PIRSF037677">
    <property type="entry name" value="DNA_mis_repair_Msh6"/>
    <property type="match status" value="1"/>
</dbReference>
<evidence type="ECO:0000256" key="1">
    <source>
        <dbReference type="ARBA" id="ARBA00006271"/>
    </source>
</evidence>
<dbReference type="Gene3D" id="1.10.1420.10">
    <property type="match status" value="2"/>
</dbReference>
<feature type="non-terminal residue" evidence="12">
    <location>
        <position position="795"/>
    </location>
</feature>
<dbReference type="NCBIfam" id="TIGR01070">
    <property type="entry name" value="mutS1"/>
    <property type="match status" value="1"/>
</dbReference>
<keyword evidence="5" id="KW-0067">ATP-binding</keyword>
<dbReference type="Pfam" id="PF01624">
    <property type="entry name" value="MutS_I"/>
    <property type="match status" value="1"/>
</dbReference>
<dbReference type="PROSITE" id="PS00486">
    <property type="entry name" value="DNA_MISMATCH_REPAIR_2"/>
    <property type="match status" value="1"/>
</dbReference>
<dbReference type="PANTHER" id="PTHR11361">
    <property type="entry name" value="DNA MISMATCH REPAIR PROTEIN MUTS FAMILY MEMBER"/>
    <property type="match status" value="1"/>
</dbReference>
<dbReference type="GO" id="GO:0005829">
    <property type="term" value="C:cytosol"/>
    <property type="evidence" value="ECO:0007669"/>
    <property type="project" value="TreeGrafter"/>
</dbReference>
<dbReference type="CDD" id="cd03284">
    <property type="entry name" value="ABC_MutS1"/>
    <property type="match status" value="1"/>
</dbReference>
<evidence type="ECO:0000256" key="8">
    <source>
        <dbReference type="ARBA" id="ARBA00024647"/>
    </source>
</evidence>
<accession>A0A2M8PCC4</accession>
<keyword evidence="6 10" id="KW-0238">DNA-binding</keyword>
<evidence type="ECO:0000256" key="9">
    <source>
        <dbReference type="NCBIfam" id="TIGR01070"/>
    </source>
</evidence>
<dbReference type="InterPro" id="IPR007860">
    <property type="entry name" value="DNA_mmatch_repair_MutS_con_dom"/>
</dbReference>
<dbReference type="InterPro" id="IPR036187">
    <property type="entry name" value="DNA_mismatch_repair_MutS_sf"/>
</dbReference>
<evidence type="ECO:0000313" key="13">
    <source>
        <dbReference type="Proteomes" id="UP000229681"/>
    </source>
</evidence>
<dbReference type="Pfam" id="PF05188">
    <property type="entry name" value="MutS_II"/>
    <property type="match status" value="1"/>
</dbReference>
<dbReference type="NCBIfam" id="NF003810">
    <property type="entry name" value="PRK05399.1"/>
    <property type="match status" value="1"/>
</dbReference>
<dbReference type="Gene3D" id="3.30.420.110">
    <property type="entry name" value="MutS, connector domain"/>
    <property type="match status" value="1"/>
</dbReference>
<keyword evidence="3 10" id="KW-0547">Nucleotide-binding</keyword>
<comment type="similarity">
    <text evidence="1 10">Belongs to the DNA mismatch repair MutS family.</text>
</comment>
<sequence>MSADELTPMRQQYLELKARYPDKILLFRMGDFFEAFDADAELIARELEITLTSRPMPRGQRIPMAGVPCRAVDTYIARLVERGYHVAVADQVEPPGKKLVRREVTRVVTPGTLIDPAMLDQRQNNYLLALVPLKNPHDESWARCGLAYADISTGEFAATEIGADHTEAALGVLEELARLKPREVLLPKSWADRGVTLPNGAFATPLPDHRFELGAAQSVLRAHFQVRALEGFGLANKPLATCAAGALLNYLYETQGSNLAQLTTLRTYSTANFMVLDANTRRNLELTETIRGGKVQGSLLSVLDRTVTPMGSRLLRQWIGQPLLDITRLNARLDAVAALQADGVRRAEVFAALKPIADLERLTNRVLSGTALPRDLIALRYSLESVPALRNVLYELPALHSIRDRLDPCRPVIELIAAAIADNPPAALRDKVGIIREGYSAELDQIHQSVSGARAWIDQLEARERERTGIKSLKVGYNKVMGYYIEVSSGQIGKVPADYLEKATLANGKRYVTAELKEYEALLLNADEQILDLEERLFRDICAQISSFGDSLLRTARAVAHADALAALAETAVRENYVRPTLSEDDRLIIRQGRHPVVERTLQDGRFMPNDTYFDENERIHILTGPNMSGKSTAIRQVALITLMAQIGSFVPAAEAHIGLVDRIFTRIGAQDEIHAAQSTFMVEMVEMALILSSATSRSLLILDEIGRGTSTYDGLAIARAVIEYIHNHPRLNCRTLFATHYHELTELEKILPRVRNYNVSVLEDGDRIVFLHKLVRGGADRSYGIYVAQLAGMP</sequence>
<dbReference type="AlphaFoldDB" id="A0A2M8PCC4"/>
<dbReference type="InterPro" id="IPR007695">
    <property type="entry name" value="DNA_mismatch_repair_MutS-lik_N"/>
</dbReference>
<evidence type="ECO:0000256" key="10">
    <source>
        <dbReference type="RuleBase" id="RU003756"/>
    </source>
</evidence>
<dbReference type="Gene3D" id="3.40.50.300">
    <property type="entry name" value="P-loop containing nucleotide triphosphate hydrolases"/>
    <property type="match status" value="1"/>
</dbReference>
<dbReference type="InterPro" id="IPR016151">
    <property type="entry name" value="DNA_mismatch_repair_MutS_N"/>
</dbReference>
<evidence type="ECO:0000256" key="5">
    <source>
        <dbReference type="ARBA" id="ARBA00022840"/>
    </source>
</evidence>
<dbReference type="SUPFAM" id="SSF52540">
    <property type="entry name" value="P-loop containing nucleoside triphosphate hydrolases"/>
    <property type="match status" value="1"/>
</dbReference>
<dbReference type="SUPFAM" id="SSF53150">
    <property type="entry name" value="DNA repair protein MutS, domain II"/>
    <property type="match status" value="1"/>
</dbReference>
<dbReference type="EMBL" id="PGTM01000194">
    <property type="protein sequence ID" value="PJF35186.1"/>
    <property type="molecule type" value="Genomic_DNA"/>
</dbReference>
<dbReference type="Proteomes" id="UP000229681">
    <property type="component" value="Unassembled WGS sequence"/>
</dbReference>
<dbReference type="InterPro" id="IPR005748">
    <property type="entry name" value="DNA_mismatch_repair_MutS"/>
</dbReference>
<dbReference type="FunFam" id="1.10.1420.10:FF:000001">
    <property type="entry name" value="DNA mismatch repair protein MutS"/>
    <property type="match status" value="1"/>
</dbReference>
<reference evidence="12 13" key="1">
    <citation type="submission" date="2017-11" db="EMBL/GenBank/DDBJ databases">
        <title>Evolution of Phototrophy in the Chloroflexi Phylum Driven by Horizontal Gene Transfer.</title>
        <authorList>
            <person name="Ward L.M."/>
            <person name="Hemp J."/>
            <person name="Shih P.M."/>
            <person name="Mcglynn S.E."/>
            <person name="Fischer W."/>
        </authorList>
    </citation>
    <scope>NUCLEOTIDE SEQUENCE [LARGE SCALE GENOMIC DNA]</scope>
    <source>
        <strain evidence="12">JP3_13</strain>
    </source>
</reference>
<evidence type="ECO:0000256" key="4">
    <source>
        <dbReference type="ARBA" id="ARBA00022763"/>
    </source>
</evidence>
<evidence type="ECO:0000256" key="3">
    <source>
        <dbReference type="ARBA" id="ARBA00022741"/>
    </source>
</evidence>
<dbReference type="SMART" id="SM00533">
    <property type="entry name" value="MUTSd"/>
    <property type="match status" value="1"/>
</dbReference>
<dbReference type="SMART" id="SM00534">
    <property type="entry name" value="MUTSac"/>
    <property type="match status" value="1"/>
</dbReference>
<evidence type="ECO:0000256" key="2">
    <source>
        <dbReference type="ARBA" id="ARBA00021982"/>
    </source>
</evidence>